<dbReference type="Proteomes" id="UP000886824">
    <property type="component" value="Unassembled WGS sequence"/>
</dbReference>
<dbReference type="Pfam" id="PF00881">
    <property type="entry name" value="Nitroreductase"/>
    <property type="match status" value="1"/>
</dbReference>
<feature type="domain" description="Nitroreductase" evidence="5">
    <location>
        <begin position="10"/>
        <end position="163"/>
    </location>
</feature>
<protein>
    <submittedName>
        <fullName evidence="6">Nitroreductase family protein</fullName>
    </submittedName>
</protein>
<comment type="caution">
    <text evidence="6">The sequence shown here is derived from an EMBL/GenBank/DDBJ whole genome shotgun (WGS) entry which is preliminary data.</text>
</comment>
<evidence type="ECO:0000313" key="6">
    <source>
        <dbReference type="EMBL" id="HIY73979.1"/>
    </source>
</evidence>
<evidence type="ECO:0000259" key="5">
    <source>
        <dbReference type="Pfam" id="PF00881"/>
    </source>
</evidence>
<organism evidence="6 7">
    <name type="scientific">Candidatus Intestinimonas merdavium</name>
    <dbReference type="NCBI Taxonomy" id="2838622"/>
    <lineage>
        <taxon>Bacteria</taxon>
        <taxon>Bacillati</taxon>
        <taxon>Bacillota</taxon>
        <taxon>Clostridia</taxon>
        <taxon>Eubacteriales</taxon>
        <taxon>Intestinimonas</taxon>
    </lineage>
</organism>
<gene>
    <name evidence="6" type="ORF">H9826_08425</name>
</gene>
<sequence>MNEIIQSLYHRKSVRAYEDRPVPQEVKRELLAAAAQAPTAGCQQLYTILDITDQAIKDALAETCDHQPFIAQAPVVLIFCADCLRWWDAYRAAGYAPRRPGPGDLMLAVTDAAIAAQNLVVAAESLGLGSCYIGDIMERYEDHRRLLRLPPWVFPACMLVLGYPTQQQRERKKPERFDLDYLVHQNGYHRLGEEELRAMFRKRQGAQPFEAFLSAFCGRRYESAFSREMSRSVGEYIQDLERVDGVSTEK</sequence>
<dbReference type="GO" id="GO:0016491">
    <property type="term" value="F:oxidoreductase activity"/>
    <property type="evidence" value="ECO:0007669"/>
    <property type="project" value="UniProtKB-KW"/>
</dbReference>
<evidence type="ECO:0000256" key="3">
    <source>
        <dbReference type="ARBA" id="ARBA00022643"/>
    </source>
</evidence>
<keyword evidence="4" id="KW-0560">Oxidoreductase</keyword>
<accession>A0A9D2CEY6</accession>
<dbReference type="InterPro" id="IPR000415">
    <property type="entry name" value="Nitroreductase-like"/>
</dbReference>
<name>A0A9D2CEY6_9FIRM</name>
<comment type="similarity">
    <text evidence="1">Belongs to the flavin oxidoreductase frp family.</text>
</comment>
<dbReference type="SUPFAM" id="SSF55469">
    <property type="entry name" value="FMN-dependent nitroreductase-like"/>
    <property type="match status" value="1"/>
</dbReference>
<evidence type="ECO:0000256" key="4">
    <source>
        <dbReference type="ARBA" id="ARBA00023002"/>
    </source>
</evidence>
<dbReference type="PANTHER" id="PTHR43425">
    <property type="entry name" value="OXYGEN-INSENSITIVE NADPH NITROREDUCTASE"/>
    <property type="match status" value="1"/>
</dbReference>
<reference evidence="6" key="1">
    <citation type="journal article" date="2021" name="PeerJ">
        <title>Extensive microbial diversity within the chicken gut microbiome revealed by metagenomics and culture.</title>
        <authorList>
            <person name="Gilroy R."/>
            <person name="Ravi A."/>
            <person name="Getino M."/>
            <person name="Pursley I."/>
            <person name="Horton D.L."/>
            <person name="Alikhan N.F."/>
            <person name="Baker D."/>
            <person name="Gharbi K."/>
            <person name="Hall N."/>
            <person name="Watson M."/>
            <person name="Adriaenssens E.M."/>
            <person name="Foster-Nyarko E."/>
            <person name="Jarju S."/>
            <person name="Secka A."/>
            <person name="Antonio M."/>
            <person name="Oren A."/>
            <person name="Chaudhuri R.R."/>
            <person name="La Ragione R."/>
            <person name="Hildebrand F."/>
            <person name="Pallen M.J."/>
        </authorList>
    </citation>
    <scope>NUCLEOTIDE SEQUENCE</scope>
    <source>
        <strain evidence="6">CHK33-7979</strain>
    </source>
</reference>
<dbReference type="InterPro" id="IPR029479">
    <property type="entry name" value="Nitroreductase"/>
</dbReference>
<keyword evidence="3" id="KW-0288">FMN</keyword>
<proteinExistence type="inferred from homology"/>
<evidence type="ECO:0000256" key="2">
    <source>
        <dbReference type="ARBA" id="ARBA00022630"/>
    </source>
</evidence>
<evidence type="ECO:0000256" key="1">
    <source>
        <dbReference type="ARBA" id="ARBA00008366"/>
    </source>
</evidence>
<dbReference type="Gene3D" id="3.40.109.10">
    <property type="entry name" value="NADH Oxidase"/>
    <property type="match status" value="1"/>
</dbReference>
<keyword evidence="2" id="KW-0285">Flavoprotein</keyword>
<reference evidence="6" key="2">
    <citation type="submission" date="2021-04" db="EMBL/GenBank/DDBJ databases">
        <authorList>
            <person name="Gilroy R."/>
        </authorList>
    </citation>
    <scope>NUCLEOTIDE SEQUENCE</scope>
    <source>
        <strain evidence="6">CHK33-7979</strain>
    </source>
</reference>
<evidence type="ECO:0000313" key="7">
    <source>
        <dbReference type="Proteomes" id="UP000886824"/>
    </source>
</evidence>
<dbReference type="AlphaFoldDB" id="A0A9D2CEY6"/>
<dbReference type="PANTHER" id="PTHR43425:SF2">
    <property type="entry name" value="OXYGEN-INSENSITIVE NADPH NITROREDUCTASE"/>
    <property type="match status" value="1"/>
</dbReference>
<dbReference type="EMBL" id="DXCX01000087">
    <property type="protein sequence ID" value="HIY73979.1"/>
    <property type="molecule type" value="Genomic_DNA"/>
</dbReference>
<dbReference type="InterPro" id="IPR016446">
    <property type="entry name" value="Flavin_OxRdtase_Frp"/>
</dbReference>